<proteinExistence type="predicted"/>
<dbReference type="EMBL" id="UHFG01000004">
    <property type="protein sequence ID" value="SUN48811.1"/>
    <property type="molecule type" value="Genomic_DNA"/>
</dbReference>
<dbReference type="RefSeq" id="WP_003052456.1">
    <property type="nucleotide sequence ID" value="NZ_UHFG01000004.1"/>
</dbReference>
<dbReference type="Pfam" id="PF08346">
    <property type="entry name" value="AntA"/>
    <property type="match status" value="1"/>
</dbReference>
<evidence type="ECO:0000259" key="2">
    <source>
        <dbReference type="Pfam" id="PF08346"/>
    </source>
</evidence>
<dbReference type="PANTHER" id="PTHR36180:SF1">
    <property type="entry name" value="ANTA_ANTB ANTIREPRESSOR DOMAIN-CONTAINING PROTEIN"/>
    <property type="match status" value="1"/>
</dbReference>
<gene>
    <name evidence="3" type="ORF">NCTC4670_00707</name>
</gene>
<sequence length="249" mass="29101">MNELINVTLNENQEPVVSGRDLHKALEIKTKYNDWLKRMIDYGFEENQDFVAIAQKRVTAQGNQTEFTDHVLKLDMAKEIAMLQRNKKSKQVRKYFIQVEKDFNSPEKIMARALLMADKKITSLTMERNQLQIELKEAQKQARYLDLIIESKGALRVTQIAADYGMSANKFNKTLLEFGVQHKVNGQWILYKRHMGKGYTDSHTFDYQDKNGYTRANVTTTWTQKGRLFLYELLKENDILPLIEQEDIA</sequence>
<dbReference type="PANTHER" id="PTHR36180">
    <property type="entry name" value="DNA-BINDING PROTEIN-RELATED-RELATED"/>
    <property type="match status" value="1"/>
</dbReference>
<dbReference type="Proteomes" id="UP000254797">
    <property type="component" value="Unassembled WGS sequence"/>
</dbReference>
<dbReference type="AlphaFoldDB" id="A0A380JUM6"/>
<organism evidence="3 4">
    <name type="scientific">Streptococcus dysgalactiae subsp. dysgalactiae</name>
    <dbReference type="NCBI Taxonomy" id="99822"/>
    <lineage>
        <taxon>Bacteria</taxon>
        <taxon>Bacillati</taxon>
        <taxon>Bacillota</taxon>
        <taxon>Bacilli</taxon>
        <taxon>Lactobacillales</taxon>
        <taxon>Streptococcaceae</taxon>
        <taxon>Streptococcus</taxon>
    </lineage>
</organism>
<feature type="domain" description="AntA/AntB antirepressor" evidence="2">
    <location>
        <begin position="17"/>
        <end position="86"/>
    </location>
</feature>
<reference evidence="3 4" key="1">
    <citation type="submission" date="2018-06" db="EMBL/GenBank/DDBJ databases">
        <authorList>
            <consortium name="Pathogen Informatics"/>
            <person name="Doyle S."/>
        </authorList>
    </citation>
    <scope>NUCLEOTIDE SEQUENCE [LARGE SCALE GENOMIC DNA]</scope>
    <source>
        <strain evidence="3 4">NCTC4670</strain>
    </source>
</reference>
<dbReference type="GO" id="GO:0003677">
    <property type="term" value="F:DNA binding"/>
    <property type="evidence" value="ECO:0007669"/>
    <property type="project" value="InterPro"/>
</dbReference>
<accession>A0A380JUM6</accession>
<dbReference type="InterPro" id="IPR005039">
    <property type="entry name" value="Ant_C"/>
</dbReference>
<evidence type="ECO:0000313" key="4">
    <source>
        <dbReference type="Proteomes" id="UP000254797"/>
    </source>
</evidence>
<dbReference type="InterPro" id="IPR013557">
    <property type="entry name" value="AntA/B_antirep"/>
</dbReference>
<evidence type="ECO:0000259" key="1">
    <source>
        <dbReference type="Pfam" id="PF03374"/>
    </source>
</evidence>
<evidence type="ECO:0000313" key="3">
    <source>
        <dbReference type="EMBL" id="SUN48811.1"/>
    </source>
</evidence>
<dbReference type="Pfam" id="PF03374">
    <property type="entry name" value="ANT"/>
    <property type="match status" value="1"/>
</dbReference>
<protein>
    <submittedName>
        <fullName evidence="3">Prophage LambdaSa1, antirepressor</fullName>
    </submittedName>
</protein>
<feature type="domain" description="Antirepressor protein C-terminal" evidence="1">
    <location>
        <begin position="134"/>
        <end position="236"/>
    </location>
</feature>
<name>A0A380JUM6_STRDY</name>